<comment type="caution">
    <text evidence="2">The sequence shown here is derived from an EMBL/GenBank/DDBJ whole genome shotgun (WGS) entry which is preliminary data.</text>
</comment>
<keyword evidence="3" id="KW-1185">Reference proteome</keyword>
<dbReference type="EMBL" id="RQHW01000002">
    <property type="protein sequence ID" value="TGN21080.1"/>
    <property type="molecule type" value="Genomic_DNA"/>
</dbReference>
<evidence type="ECO:0000313" key="3">
    <source>
        <dbReference type="Proteomes" id="UP000298058"/>
    </source>
</evidence>
<dbReference type="AlphaFoldDB" id="A0A4R9M2S3"/>
<organism evidence="2 3">
    <name type="scientific">Leptospira idonii</name>
    <dbReference type="NCBI Taxonomy" id="1193500"/>
    <lineage>
        <taxon>Bacteria</taxon>
        <taxon>Pseudomonadati</taxon>
        <taxon>Spirochaetota</taxon>
        <taxon>Spirochaetia</taxon>
        <taxon>Leptospirales</taxon>
        <taxon>Leptospiraceae</taxon>
        <taxon>Leptospira</taxon>
    </lineage>
</organism>
<evidence type="ECO:0000313" key="2">
    <source>
        <dbReference type="EMBL" id="TGN21080.1"/>
    </source>
</evidence>
<sequence>MAIPVAKVRGPEKNFGTNDRSTGDSFAGRSDSFLIEFDVENTVAPSVEELHPIPPGINFRKVKETYSVNAHFGVKSLLQTANYFLVAFSCLRAFQTILSFCIMKAK</sequence>
<feature type="compositionally biased region" description="Polar residues" evidence="1">
    <location>
        <begin position="15"/>
        <end position="24"/>
    </location>
</feature>
<evidence type="ECO:0000256" key="1">
    <source>
        <dbReference type="SAM" id="MobiDB-lite"/>
    </source>
</evidence>
<accession>A0A4R9M2S3</accession>
<feature type="region of interest" description="Disordered" evidence="1">
    <location>
        <begin position="1"/>
        <end position="26"/>
    </location>
</feature>
<name>A0A4R9M2S3_9LEPT</name>
<gene>
    <name evidence="2" type="ORF">EHS15_00750</name>
</gene>
<dbReference type="Proteomes" id="UP000298058">
    <property type="component" value="Unassembled WGS sequence"/>
</dbReference>
<proteinExistence type="predicted"/>
<protein>
    <submittedName>
        <fullName evidence="2">Uncharacterized protein</fullName>
    </submittedName>
</protein>
<reference evidence="2" key="1">
    <citation type="journal article" date="2019" name="PLoS Negl. Trop. Dis.">
        <title>Revisiting the worldwide diversity of Leptospira species in the environment.</title>
        <authorList>
            <person name="Vincent A.T."/>
            <person name="Schiettekatte O."/>
            <person name="Bourhy P."/>
            <person name="Veyrier F.J."/>
            <person name="Picardeau M."/>
        </authorList>
    </citation>
    <scope>NUCLEOTIDE SEQUENCE [LARGE SCALE GENOMIC DNA]</scope>
    <source>
        <strain evidence="2">201300427</strain>
    </source>
</reference>